<dbReference type="PATRIC" id="fig|1158610.3.peg.1369"/>
<keyword evidence="3" id="KW-1185">Reference proteome</keyword>
<evidence type="ECO:0000313" key="3">
    <source>
        <dbReference type="Proteomes" id="UP000013785"/>
    </source>
</evidence>
<accession>R3TWL0</accession>
<dbReference type="EMBL" id="AJAT01000012">
    <property type="protein sequence ID" value="EOL45498.1"/>
    <property type="molecule type" value="Genomic_DNA"/>
</dbReference>
<sequence>MIKTINKRINKINRAIGLDLVIKEPSKEVLTMNQWINAAATVTCVSLGIVYSSKVLLGLGALSAAGMAIVQLEKKK</sequence>
<keyword evidence="1" id="KW-0812">Transmembrane</keyword>
<feature type="transmembrane region" description="Helical" evidence="1">
    <location>
        <begin position="55"/>
        <end position="72"/>
    </location>
</feature>
<evidence type="ECO:0000256" key="1">
    <source>
        <dbReference type="SAM" id="Phobius"/>
    </source>
</evidence>
<reference evidence="2 3" key="1">
    <citation type="submission" date="2013-02" db="EMBL/GenBank/DDBJ databases">
        <title>The Genome Sequence of Enterococcus phoeniculicola BAA-412.</title>
        <authorList>
            <consortium name="The Broad Institute Genome Sequencing Platform"/>
            <consortium name="The Broad Institute Genome Sequencing Center for Infectious Disease"/>
            <person name="Earl A.M."/>
            <person name="Gilmore M.S."/>
            <person name="Lebreton F."/>
            <person name="Walker B."/>
            <person name="Young S.K."/>
            <person name="Zeng Q."/>
            <person name="Gargeya S."/>
            <person name="Fitzgerald M."/>
            <person name="Haas B."/>
            <person name="Abouelleil A."/>
            <person name="Alvarado L."/>
            <person name="Arachchi H.M."/>
            <person name="Berlin A.M."/>
            <person name="Chapman S.B."/>
            <person name="Dewar J."/>
            <person name="Goldberg J."/>
            <person name="Griggs A."/>
            <person name="Gujja S."/>
            <person name="Hansen M."/>
            <person name="Howarth C."/>
            <person name="Imamovic A."/>
            <person name="Larimer J."/>
            <person name="McCowan C."/>
            <person name="Murphy C."/>
            <person name="Neiman D."/>
            <person name="Pearson M."/>
            <person name="Priest M."/>
            <person name="Roberts A."/>
            <person name="Saif S."/>
            <person name="Shea T."/>
            <person name="Sisk P."/>
            <person name="Sykes S."/>
            <person name="Wortman J."/>
            <person name="Nusbaum C."/>
            <person name="Birren B."/>
        </authorList>
    </citation>
    <scope>NUCLEOTIDE SEQUENCE [LARGE SCALE GENOMIC DNA]</scope>
    <source>
        <strain evidence="2 3">ATCC BAA-412</strain>
    </source>
</reference>
<comment type="caution">
    <text evidence="2">The sequence shown here is derived from an EMBL/GenBank/DDBJ whole genome shotgun (WGS) entry which is preliminary data.</text>
</comment>
<name>R3TWL0_9ENTE</name>
<dbReference type="RefSeq" id="WP_010768051.1">
    <property type="nucleotide sequence ID" value="NZ_ASWE01000003.1"/>
</dbReference>
<protein>
    <submittedName>
        <fullName evidence="2">Uncharacterized protein</fullName>
    </submittedName>
</protein>
<dbReference type="AlphaFoldDB" id="R3TWL0"/>
<dbReference type="HOGENOM" id="CLU_2648936_0_0_9"/>
<gene>
    <name evidence="2" type="ORF">UC3_01388</name>
</gene>
<proteinExistence type="predicted"/>
<evidence type="ECO:0000313" key="2">
    <source>
        <dbReference type="EMBL" id="EOL45498.1"/>
    </source>
</evidence>
<organism evidence="2 3">
    <name type="scientific">Enterococcus phoeniculicola ATCC BAA-412</name>
    <dbReference type="NCBI Taxonomy" id="1158610"/>
    <lineage>
        <taxon>Bacteria</taxon>
        <taxon>Bacillati</taxon>
        <taxon>Bacillota</taxon>
        <taxon>Bacilli</taxon>
        <taxon>Lactobacillales</taxon>
        <taxon>Enterococcaceae</taxon>
        <taxon>Enterococcus</taxon>
    </lineage>
</organism>
<keyword evidence="1" id="KW-0472">Membrane</keyword>
<dbReference type="Proteomes" id="UP000013785">
    <property type="component" value="Unassembled WGS sequence"/>
</dbReference>
<keyword evidence="1" id="KW-1133">Transmembrane helix</keyword>